<evidence type="ECO:0000256" key="5">
    <source>
        <dbReference type="ARBA" id="ARBA00023014"/>
    </source>
</evidence>
<dbReference type="OrthoDB" id="9780658at2"/>
<dbReference type="EMBL" id="CP036271">
    <property type="protein sequence ID" value="QDT52525.1"/>
    <property type="molecule type" value="Genomic_DNA"/>
</dbReference>
<dbReference type="InterPro" id="IPR039650">
    <property type="entry name" value="HdrA-like"/>
</dbReference>
<keyword evidence="4" id="KW-0408">Iron</keyword>
<evidence type="ECO:0000256" key="1">
    <source>
        <dbReference type="ARBA" id="ARBA00022485"/>
    </source>
</evidence>
<keyword evidence="1" id="KW-0004">4Fe-4S</keyword>
<evidence type="ECO:0000256" key="3">
    <source>
        <dbReference type="ARBA" id="ARBA00023002"/>
    </source>
</evidence>
<evidence type="ECO:0000313" key="8">
    <source>
        <dbReference type="EMBL" id="QDT52525.1"/>
    </source>
</evidence>
<accession>A0A517S8R7</accession>
<keyword evidence="2" id="KW-0479">Metal-binding</keyword>
<dbReference type="SUPFAM" id="SSF51905">
    <property type="entry name" value="FAD/NAD(P)-binding domain"/>
    <property type="match status" value="1"/>
</dbReference>
<keyword evidence="9" id="KW-1185">Reference proteome</keyword>
<evidence type="ECO:0000256" key="4">
    <source>
        <dbReference type="ARBA" id="ARBA00023004"/>
    </source>
</evidence>
<dbReference type="PANTHER" id="PTHR43498:SF1">
    <property type="entry name" value="COB--COM HETERODISULFIDE REDUCTASE IRON-SULFUR SUBUNIT A"/>
    <property type="match status" value="1"/>
</dbReference>
<dbReference type="AlphaFoldDB" id="A0A517S8R7"/>
<dbReference type="Gene3D" id="2.60.120.260">
    <property type="entry name" value="Galactose-binding domain-like"/>
    <property type="match status" value="2"/>
</dbReference>
<name>A0A517S8R7_9PLAN</name>
<keyword evidence="3" id="KW-0560">Oxidoreductase</keyword>
<feature type="signal peptide" evidence="6">
    <location>
        <begin position="1"/>
        <end position="22"/>
    </location>
</feature>
<gene>
    <name evidence="8" type="ORF">Pan44_05370</name>
</gene>
<evidence type="ECO:0000259" key="7">
    <source>
        <dbReference type="Pfam" id="PF25275"/>
    </source>
</evidence>
<keyword evidence="6" id="KW-0732">Signal</keyword>
<dbReference type="InParanoid" id="A0A517S8R7"/>
<reference evidence="8 9" key="1">
    <citation type="submission" date="2019-02" db="EMBL/GenBank/DDBJ databases">
        <title>Deep-cultivation of Planctomycetes and their phenomic and genomic characterization uncovers novel biology.</title>
        <authorList>
            <person name="Wiegand S."/>
            <person name="Jogler M."/>
            <person name="Boedeker C."/>
            <person name="Pinto D."/>
            <person name="Vollmers J."/>
            <person name="Rivas-Marin E."/>
            <person name="Kohn T."/>
            <person name="Peeters S.H."/>
            <person name="Heuer A."/>
            <person name="Rast P."/>
            <person name="Oberbeckmann S."/>
            <person name="Bunk B."/>
            <person name="Jeske O."/>
            <person name="Meyerdierks A."/>
            <person name="Storesund J.E."/>
            <person name="Kallscheuer N."/>
            <person name="Luecker S."/>
            <person name="Lage O.M."/>
            <person name="Pohl T."/>
            <person name="Merkel B.J."/>
            <person name="Hornburger P."/>
            <person name="Mueller R.-W."/>
            <person name="Bruemmer F."/>
            <person name="Labrenz M."/>
            <person name="Spormann A.M."/>
            <person name="Op den Camp H."/>
            <person name="Overmann J."/>
            <person name="Amann R."/>
            <person name="Jetten M.S.M."/>
            <person name="Mascher T."/>
            <person name="Medema M.H."/>
            <person name="Devos D.P."/>
            <person name="Kaster A.-K."/>
            <person name="Ovreas L."/>
            <person name="Rohde M."/>
            <person name="Galperin M.Y."/>
            <person name="Jogler C."/>
        </authorList>
    </citation>
    <scope>NUCLEOTIDE SEQUENCE [LARGE SCALE GENOMIC DNA]</scope>
    <source>
        <strain evidence="8 9">Pan44</strain>
    </source>
</reference>
<proteinExistence type="predicted"/>
<evidence type="ECO:0000313" key="9">
    <source>
        <dbReference type="Proteomes" id="UP000315700"/>
    </source>
</evidence>
<sequence precursor="true">MARALALFLSLVFLTVAPRARAGEVFLETESFADPGGWSLDTSFTHVVGSPYLLAHGLGQPVKDATTKFTVKDAGEYSLWARTKDWVAAWKAPGTPGRFQIVVNGEAVKTEFGTEGADWHWQAGGKVTLKAGENTIALRDLTGFDGRCDAIYLSTAGSPPPEKKEELAAARKKWLGLADGPIDAGEFDLVVIGGGYSGLGAAISGARQGLKVALIQDRLVLGGNGSSEIRVWANGGTMRGKYPHLGEIIEEFADHAPDSPGLAEHYGDALKEAVVRREKNISLFLGQFAHSVKQDPQTKMIQSVQALDVRTSEERIFRGKFFCDATGHAFIGAAAGAYYLQEIKGRMGMSNMFYWQHEDSPQAWPETPWALAMDPGDFPKQQASRSQLDGKPFMKGEWFWESGFDKDPINDLELIRDWNFRAVFGAFSALKHGPEKEKHANAAMKWVASVGGTRESRMLEGDILLTREDIVAKREFPDGTVPTTWDIDLHYPKEMYAKKFADNPFISRAEFGAGVDRQQGYPIPYRCFYSKNIPNLFMAGRCISVNHDALGTIRVMRTCGMMGEVVGKAAYLCVKNGTSPRGVYEKYLGDLLELCRQPGAMRRDSLEGPLYRDTASPAVSPYLNKSADTVVGVPAGSQKPRVPGISVASLPGIVVDDTQAKLKGTWGANGSLNPYVGTGYRYAGPGANATARFDFRVPAAGKYQVRIAWIGHENRASKAPVSIERAGQAPMKLRLNQKESPKEGEAFHTIGVFDFSAGDAAIVFSTEGADGNVHVDAVQLIEQR</sequence>
<dbReference type="Gene3D" id="3.50.50.60">
    <property type="entry name" value="FAD/NAD(P)-binding domain"/>
    <property type="match status" value="1"/>
</dbReference>
<dbReference type="PANTHER" id="PTHR43498">
    <property type="entry name" value="FERREDOXIN:COB-COM HETERODISULFIDE REDUCTASE SUBUNIT A"/>
    <property type="match status" value="1"/>
</dbReference>
<dbReference type="Pfam" id="PF25275">
    <property type="entry name" value="Golvesin_C"/>
    <property type="match status" value="1"/>
</dbReference>
<dbReference type="RefSeq" id="WP_145026947.1">
    <property type="nucleotide sequence ID" value="NZ_CP036271.1"/>
</dbReference>
<evidence type="ECO:0000256" key="2">
    <source>
        <dbReference type="ARBA" id="ARBA00022723"/>
    </source>
</evidence>
<dbReference type="InterPro" id="IPR036188">
    <property type="entry name" value="FAD/NAD-bd_sf"/>
</dbReference>
<dbReference type="Proteomes" id="UP000315700">
    <property type="component" value="Chromosome"/>
</dbReference>
<evidence type="ECO:0000256" key="6">
    <source>
        <dbReference type="SAM" id="SignalP"/>
    </source>
</evidence>
<dbReference type="GO" id="GO:0016491">
    <property type="term" value="F:oxidoreductase activity"/>
    <property type="evidence" value="ECO:0007669"/>
    <property type="project" value="UniProtKB-KW"/>
</dbReference>
<dbReference type="GO" id="GO:0046872">
    <property type="term" value="F:metal ion binding"/>
    <property type="evidence" value="ECO:0007669"/>
    <property type="project" value="UniProtKB-KW"/>
</dbReference>
<feature type="chain" id="PRO_5021910569" evidence="6">
    <location>
        <begin position="23"/>
        <end position="784"/>
    </location>
</feature>
<protein>
    <submittedName>
        <fullName evidence="8">FAD dependent oxidoreductase</fullName>
    </submittedName>
</protein>
<organism evidence="8 9">
    <name type="scientific">Caulifigura coniformis</name>
    <dbReference type="NCBI Taxonomy" id="2527983"/>
    <lineage>
        <taxon>Bacteria</taxon>
        <taxon>Pseudomonadati</taxon>
        <taxon>Planctomycetota</taxon>
        <taxon>Planctomycetia</taxon>
        <taxon>Planctomycetales</taxon>
        <taxon>Planctomycetaceae</taxon>
        <taxon>Caulifigura</taxon>
    </lineage>
</organism>
<dbReference type="InterPro" id="IPR033803">
    <property type="entry name" value="CBD-like_Golvesin-Xly"/>
</dbReference>
<feature type="domain" description="Golvesin/Xly CBD-like" evidence="7">
    <location>
        <begin position="654"/>
        <end position="781"/>
    </location>
</feature>
<dbReference type="KEGG" id="ccos:Pan44_05370"/>
<dbReference type="Pfam" id="PF12831">
    <property type="entry name" value="FAD_oxidored"/>
    <property type="match status" value="1"/>
</dbReference>
<dbReference type="GO" id="GO:0051539">
    <property type="term" value="F:4 iron, 4 sulfur cluster binding"/>
    <property type="evidence" value="ECO:0007669"/>
    <property type="project" value="UniProtKB-KW"/>
</dbReference>
<keyword evidence="5" id="KW-0411">Iron-sulfur</keyword>